<proteinExistence type="predicted"/>
<evidence type="ECO:0000313" key="1">
    <source>
        <dbReference type="EMBL" id="RID94922.1"/>
    </source>
</evidence>
<gene>
    <name evidence="1" type="ORF">DX915_05495</name>
</gene>
<keyword evidence="2" id="KW-1185">Reference proteome</keyword>
<evidence type="ECO:0000313" key="2">
    <source>
        <dbReference type="Proteomes" id="UP000266262"/>
    </source>
</evidence>
<dbReference type="EMBL" id="QWKU01000001">
    <property type="protein sequence ID" value="RID94922.1"/>
    <property type="molecule type" value="Genomic_DNA"/>
</dbReference>
<protein>
    <submittedName>
        <fullName evidence="1">Uncharacterized protein</fullName>
    </submittedName>
</protein>
<name>A0ABX9MCK9_9FIRM</name>
<dbReference type="Proteomes" id="UP000266262">
    <property type="component" value="Unassembled WGS sequence"/>
</dbReference>
<reference evidence="1 2" key="1">
    <citation type="submission" date="2018-08" db="EMBL/GenBank/DDBJ databases">
        <title>Draft genome sequence of Dialister pneumosintes KCOM 1685.</title>
        <authorList>
            <person name="Kook J.-K."/>
            <person name="Park S.-N."/>
            <person name="Lim Y.K."/>
        </authorList>
    </citation>
    <scope>NUCLEOTIDE SEQUENCE [LARGE SCALE GENOMIC DNA]</scope>
    <source>
        <strain evidence="1 2">KCOM 1685</strain>
    </source>
</reference>
<sequence>MIDWAEYMSRIDIPEIETITTGGIFETEEIEIIKSYKNHGNNIKHIPEFTEEKEALSIGGYSNTLGVNVKIVWFNQTRMVRIFTVINDQKTIDNYLKKVVRYH</sequence>
<accession>A0ABX9MCK9</accession>
<organism evidence="1 2">
    <name type="scientific">Dialister pneumosintes</name>
    <dbReference type="NCBI Taxonomy" id="39950"/>
    <lineage>
        <taxon>Bacteria</taxon>
        <taxon>Bacillati</taxon>
        <taxon>Bacillota</taxon>
        <taxon>Negativicutes</taxon>
        <taxon>Veillonellales</taxon>
        <taxon>Veillonellaceae</taxon>
        <taxon>Dialister</taxon>
    </lineage>
</organism>
<comment type="caution">
    <text evidence="1">The sequence shown here is derived from an EMBL/GenBank/DDBJ whole genome shotgun (WGS) entry which is preliminary data.</text>
</comment>